<proteinExistence type="predicted"/>
<name>A0AAD8CDC6_BIOPF</name>
<keyword evidence="2" id="KW-1185">Reference proteome</keyword>
<evidence type="ECO:0000313" key="1">
    <source>
        <dbReference type="EMBL" id="KAK0070268.1"/>
    </source>
</evidence>
<reference evidence="1" key="1">
    <citation type="journal article" date="2023" name="PLoS Negl. Trop. Dis.">
        <title>A genome sequence for Biomphalaria pfeifferi, the major vector snail for the human-infecting parasite Schistosoma mansoni.</title>
        <authorList>
            <person name="Bu L."/>
            <person name="Lu L."/>
            <person name="Laidemitt M.R."/>
            <person name="Zhang S.M."/>
            <person name="Mutuku M."/>
            <person name="Mkoji G."/>
            <person name="Steinauer M."/>
            <person name="Loker E.S."/>
        </authorList>
    </citation>
    <scope>NUCLEOTIDE SEQUENCE</scope>
    <source>
        <strain evidence="1">KasaAsao</strain>
    </source>
</reference>
<dbReference type="AlphaFoldDB" id="A0AAD8CDC6"/>
<dbReference type="EMBL" id="JASAOG010000001">
    <property type="protein sequence ID" value="KAK0070268.1"/>
    <property type="molecule type" value="Genomic_DNA"/>
</dbReference>
<feature type="non-terminal residue" evidence="1">
    <location>
        <position position="53"/>
    </location>
</feature>
<organism evidence="1 2">
    <name type="scientific">Biomphalaria pfeifferi</name>
    <name type="common">Bloodfluke planorb</name>
    <name type="synonym">Freshwater snail</name>
    <dbReference type="NCBI Taxonomy" id="112525"/>
    <lineage>
        <taxon>Eukaryota</taxon>
        <taxon>Metazoa</taxon>
        <taxon>Spiralia</taxon>
        <taxon>Lophotrochozoa</taxon>
        <taxon>Mollusca</taxon>
        <taxon>Gastropoda</taxon>
        <taxon>Heterobranchia</taxon>
        <taxon>Euthyneura</taxon>
        <taxon>Panpulmonata</taxon>
        <taxon>Hygrophila</taxon>
        <taxon>Lymnaeoidea</taxon>
        <taxon>Planorbidae</taxon>
        <taxon>Biomphalaria</taxon>
    </lineage>
</organism>
<gene>
    <name evidence="1" type="ORF">Bpfe_000251</name>
</gene>
<comment type="caution">
    <text evidence="1">The sequence shown here is derived from an EMBL/GenBank/DDBJ whole genome shotgun (WGS) entry which is preliminary data.</text>
</comment>
<dbReference type="Proteomes" id="UP001233172">
    <property type="component" value="Unassembled WGS sequence"/>
</dbReference>
<protein>
    <submittedName>
        <fullName evidence="1">Uncharacterized protein</fullName>
    </submittedName>
</protein>
<accession>A0AAD8CDC6</accession>
<reference evidence="1" key="2">
    <citation type="submission" date="2023-04" db="EMBL/GenBank/DDBJ databases">
        <authorList>
            <person name="Bu L."/>
            <person name="Lu L."/>
            <person name="Laidemitt M.R."/>
            <person name="Zhang S.M."/>
            <person name="Mutuku M."/>
            <person name="Mkoji G."/>
            <person name="Steinauer M."/>
            <person name="Loker E.S."/>
        </authorList>
    </citation>
    <scope>NUCLEOTIDE SEQUENCE</scope>
    <source>
        <strain evidence="1">KasaAsao</strain>
        <tissue evidence="1">Whole Snail</tissue>
    </source>
</reference>
<evidence type="ECO:0000313" key="2">
    <source>
        <dbReference type="Proteomes" id="UP001233172"/>
    </source>
</evidence>
<sequence>MTRPVMKRYHGERRPLSGLVKPALASMVKRDQRSGWCGAGQVVLVLLVLFSQT</sequence>